<feature type="compositionally biased region" description="Low complexity" evidence="1">
    <location>
        <begin position="68"/>
        <end position="84"/>
    </location>
</feature>
<accession>A0AAV7KWZ5</accession>
<comment type="caution">
    <text evidence="2">The sequence shown here is derived from an EMBL/GenBank/DDBJ whole genome shotgun (WGS) entry which is preliminary data.</text>
</comment>
<name>A0AAV7KWZ5_PLEWA</name>
<dbReference type="EMBL" id="JANPWB010000016">
    <property type="protein sequence ID" value="KAJ1080698.1"/>
    <property type="molecule type" value="Genomic_DNA"/>
</dbReference>
<sequence>MSLSVIQAVLRSPEEIDIGTGTGTEFSHLAPTKGPTVVEGVAQQKRSSYCFTRTWGRSWGPATAVTIQGEPEASQAGEQAESSATPALPSTTGAPQQLSSARPHKYMPAPLHGRSVRPLTRLLQQGPGPETKGGDQRGPGGVDVDVDSPLVRGSALCTTPLPLSSGGEL</sequence>
<organism evidence="2 3">
    <name type="scientific">Pleurodeles waltl</name>
    <name type="common">Iberian ribbed newt</name>
    <dbReference type="NCBI Taxonomy" id="8319"/>
    <lineage>
        <taxon>Eukaryota</taxon>
        <taxon>Metazoa</taxon>
        <taxon>Chordata</taxon>
        <taxon>Craniata</taxon>
        <taxon>Vertebrata</taxon>
        <taxon>Euteleostomi</taxon>
        <taxon>Amphibia</taxon>
        <taxon>Batrachia</taxon>
        <taxon>Caudata</taxon>
        <taxon>Salamandroidea</taxon>
        <taxon>Salamandridae</taxon>
        <taxon>Pleurodelinae</taxon>
        <taxon>Pleurodeles</taxon>
    </lineage>
</organism>
<evidence type="ECO:0000256" key="1">
    <source>
        <dbReference type="SAM" id="MobiDB-lite"/>
    </source>
</evidence>
<feature type="region of interest" description="Disordered" evidence="1">
    <location>
        <begin position="66"/>
        <end position="169"/>
    </location>
</feature>
<protein>
    <submittedName>
        <fullName evidence="2">Uncharacterized protein</fullName>
    </submittedName>
</protein>
<dbReference type="AlphaFoldDB" id="A0AAV7KWZ5"/>
<evidence type="ECO:0000313" key="3">
    <source>
        <dbReference type="Proteomes" id="UP001066276"/>
    </source>
</evidence>
<feature type="compositionally biased region" description="Polar residues" evidence="1">
    <location>
        <begin position="88"/>
        <end position="100"/>
    </location>
</feature>
<proteinExistence type="predicted"/>
<reference evidence="2" key="1">
    <citation type="journal article" date="2022" name="bioRxiv">
        <title>Sequencing and chromosome-scale assembly of the giantPleurodeles waltlgenome.</title>
        <authorList>
            <person name="Brown T."/>
            <person name="Elewa A."/>
            <person name="Iarovenko S."/>
            <person name="Subramanian E."/>
            <person name="Araus A.J."/>
            <person name="Petzold A."/>
            <person name="Susuki M."/>
            <person name="Suzuki K.-i.T."/>
            <person name="Hayashi T."/>
            <person name="Toyoda A."/>
            <person name="Oliveira C."/>
            <person name="Osipova E."/>
            <person name="Leigh N.D."/>
            <person name="Simon A."/>
            <person name="Yun M.H."/>
        </authorList>
    </citation>
    <scope>NUCLEOTIDE SEQUENCE</scope>
    <source>
        <strain evidence="2">20211129_DDA</strain>
        <tissue evidence="2">Liver</tissue>
    </source>
</reference>
<evidence type="ECO:0000313" key="2">
    <source>
        <dbReference type="EMBL" id="KAJ1080698.1"/>
    </source>
</evidence>
<keyword evidence="3" id="KW-1185">Reference proteome</keyword>
<dbReference type="Proteomes" id="UP001066276">
    <property type="component" value="Chromosome 12"/>
</dbReference>
<gene>
    <name evidence="2" type="ORF">NDU88_000892</name>
</gene>